<evidence type="ECO:0000259" key="2">
    <source>
        <dbReference type="PROSITE" id="PS50943"/>
    </source>
</evidence>
<feature type="domain" description="HTH cro/C1-type" evidence="2">
    <location>
        <begin position="11"/>
        <end position="65"/>
    </location>
</feature>
<dbReference type="AlphaFoldDB" id="A0AAE8FR67"/>
<dbReference type="RefSeq" id="WP_124231138.1">
    <property type="nucleotide sequence ID" value="NZ_RQNR01000055.1"/>
</dbReference>
<dbReference type="PROSITE" id="PS50943">
    <property type="entry name" value="HTH_CROC1"/>
    <property type="match status" value="1"/>
</dbReference>
<name>A0AAE8FR67_CLOPF</name>
<reference evidence="3 4" key="1">
    <citation type="submission" date="2018-11" db="EMBL/GenBank/DDBJ databases">
        <title>Draft genome sequences of potential pathogenic Clostridium perfringens from environmental surface water in the North West Province, South Africa.</title>
        <authorList>
            <person name="Fourie J.C.J."/>
            <person name="Sanko T.J."/>
            <person name="Bezuidenhout C."/>
            <person name="Mienie C."/>
            <person name="Adeleke R."/>
        </authorList>
    </citation>
    <scope>NUCLEOTIDE SEQUENCE [LARGE SCALE GENOMIC DNA]</scope>
    <source>
        <strain evidence="3 4">SC4-C13</strain>
    </source>
</reference>
<sequence>MDFFENVGLNILEVLAKKNMSQSELADKIGVSKQVMSKIVKGQKSINVFEIKKISKILNVSMDRLLEEKEIKEKPTLMFMANIKEENKKDIEFLNSVISELILMEEALNE</sequence>
<dbReference type="PANTHER" id="PTHR46558:SF11">
    <property type="entry name" value="HTH-TYPE TRANSCRIPTIONAL REGULATOR XRE"/>
    <property type="match status" value="1"/>
</dbReference>
<organism evidence="3 4">
    <name type="scientific">Clostridium perfringens</name>
    <dbReference type="NCBI Taxonomy" id="1502"/>
    <lineage>
        <taxon>Bacteria</taxon>
        <taxon>Bacillati</taxon>
        <taxon>Bacillota</taxon>
        <taxon>Clostridia</taxon>
        <taxon>Eubacteriales</taxon>
        <taxon>Clostridiaceae</taxon>
        <taxon>Clostridium</taxon>
    </lineage>
</organism>
<accession>A0AAE8FR67</accession>
<dbReference type="EMBL" id="RQNR01000055">
    <property type="protein sequence ID" value="RQN21864.1"/>
    <property type="molecule type" value="Genomic_DNA"/>
</dbReference>
<dbReference type="InterPro" id="IPR001387">
    <property type="entry name" value="Cro/C1-type_HTH"/>
</dbReference>
<dbReference type="CDD" id="cd00093">
    <property type="entry name" value="HTH_XRE"/>
    <property type="match status" value="1"/>
</dbReference>
<dbReference type="Gene3D" id="1.10.260.40">
    <property type="entry name" value="lambda repressor-like DNA-binding domains"/>
    <property type="match status" value="1"/>
</dbReference>
<evidence type="ECO:0000313" key="3">
    <source>
        <dbReference type="EMBL" id="RQN21864.1"/>
    </source>
</evidence>
<dbReference type="Pfam" id="PF01381">
    <property type="entry name" value="HTH_3"/>
    <property type="match status" value="1"/>
</dbReference>
<dbReference type="PANTHER" id="PTHR46558">
    <property type="entry name" value="TRACRIPTIONAL REGULATORY PROTEIN-RELATED-RELATED"/>
    <property type="match status" value="1"/>
</dbReference>
<proteinExistence type="predicted"/>
<evidence type="ECO:0000313" key="4">
    <source>
        <dbReference type="Proteomes" id="UP000273641"/>
    </source>
</evidence>
<dbReference type="Proteomes" id="UP000273641">
    <property type="component" value="Unassembled WGS sequence"/>
</dbReference>
<keyword evidence="1" id="KW-0238">DNA-binding</keyword>
<protein>
    <submittedName>
        <fullName evidence="3">XRE family transcriptional regulator</fullName>
    </submittedName>
</protein>
<dbReference type="GO" id="GO:0003677">
    <property type="term" value="F:DNA binding"/>
    <property type="evidence" value="ECO:0007669"/>
    <property type="project" value="UniProtKB-KW"/>
</dbReference>
<evidence type="ECO:0000256" key="1">
    <source>
        <dbReference type="ARBA" id="ARBA00023125"/>
    </source>
</evidence>
<gene>
    <name evidence="3" type="ORF">EHZ11_15880</name>
</gene>
<dbReference type="InterPro" id="IPR010982">
    <property type="entry name" value="Lambda_DNA-bd_dom_sf"/>
</dbReference>
<comment type="caution">
    <text evidence="3">The sequence shown here is derived from an EMBL/GenBank/DDBJ whole genome shotgun (WGS) entry which is preliminary data.</text>
</comment>
<dbReference type="SMART" id="SM00530">
    <property type="entry name" value="HTH_XRE"/>
    <property type="match status" value="1"/>
</dbReference>
<dbReference type="SUPFAM" id="SSF47413">
    <property type="entry name" value="lambda repressor-like DNA-binding domains"/>
    <property type="match status" value="1"/>
</dbReference>